<dbReference type="PANTHER" id="PTHR43342:SF1">
    <property type="entry name" value="BIFURCATING [FEFE] HYDROGENASE GAMMA SUBUNIT"/>
    <property type="match status" value="1"/>
</dbReference>
<evidence type="ECO:0000256" key="2">
    <source>
        <dbReference type="ARBA" id="ARBA00023004"/>
    </source>
</evidence>
<dbReference type="Gene3D" id="1.10.10.1590">
    <property type="entry name" value="NADH-quinone oxidoreductase subunit E"/>
    <property type="match status" value="1"/>
</dbReference>
<dbReference type="PANTHER" id="PTHR43342">
    <property type="entry name" value="NADH-QUINONE OXIDOREDUCTASE, E SUBUNIT"/>
    <property type="match status" value="1"/>
</dbReference>
<dbReference type="InterPro" id="IPR036249">
    <property type="entry name" value="Thioredoxin-like_sf"/>
</dbReference>
<keyword evidence="1" id="KW-0479">Metal-binding</keyword>
<dbReference type="InterPro" id="IPR028431">
    <property type="entry name" value="NADP_DH_HndA-like"/>
</dbReference>
<keyword evidence="2" id="KW-0408">Iron</keyword>
<reference evidence="4" key="1">
    <citation type="journal article" date="2015" name="Genome Announc.">
        <title>Draft Genome Sequence of Anaerolineae Strain TC1, a Novel Isolate from a Methanogenic Wastewater Treatment System.</title>
        <authorList>
            <person name="Matsuura N."/>
            <person name="Tourlousse D.M."/>
            <person name="Sun L."/>
            <person name="Toyonaga M."/>
            <person name="Kuroda K."/>
            <person name="Ohashi A."/>
            <person name="Cruz R."/>
            <person name="Yamaguchi T."/>
            <person name="Sekiguchi Y."/>
        </authorList>
    </citation>
    <scope>NUCLEOTIDE SEQUENCE [LARGE SCALE GENOMIC DNA]</scope>
    <source>
        <strain evidence="4">TC1</strain>
    </source>
</reference>
<dbReference type="SUPFAM" id="SSF52833">
    <property type="entry name" value="Thioredoxin-like"/>
    <property type="match status" value="1"/>
</dbReference>
<dbReference type="GO" id="GO:0046872">
    <property type="term" value="F:metal ion binding"/>
    <property type="evidence" value="ECO:0007669"/>
    <property type="project" value="UniProtKB-KW"/>
</dbReference>
<sequence>MKGSKKIIDEIVERYASDPGGLIPALLKIHETFGSIPEEAYPVLSQKFSATRLQILKILNFYDDFTSDPRKKNVIRICDGFTCNDKGSHYLMEKMKLMFETRKKMSVGQEIYSVESIPCQGLCGFGPIMIVNNQVYIAVTAEKADKILSEFFIEPTLPKNSNIKYGKNYL</sequence>
<name>A0A0S7BP17_9CHLR</name>
<dbReference type="AlphaFoldDB" id="A0A0S7BP17"/>
<proteinExistence type="predicted"/>
<dbReference type="RefSeq" id="WP_062279123.1">
    <property type="nucleotide sequence ID" value="NZ_DF968181.1"/>
</dbReference>
<dbReference type="EMBL" id="DF968181">
    <property type="protein sequence ID" value="GAP40107.1"/>
    <property type="molecule type" value="Genomic_DNA"/>
</dbReference>
<keyword evidence="3" id="KW-0411">Iron-sulfur</keyword>
<gene>
    <name evidence="4" type="ORF">ATC1_1373</name>
</gene>
<dbReference type="Gene3D" id="3.40.30.10">
    <property type="entry name" value="Glutaredoxin"/>
    <property type="match status" value="1"/>
</dbReference>
<dbReference type="CDD" id="cd03064">
    <property type="entry name" value="TRX_Fd_NuoE"/>
    <property type="match status" value="1"/>
</dbReference>
<keyword evidence="5" id="KW-1185">Reference proteome</keyword>
<accession>A0A0S7BP17</accession>
<dbReference type="InterPro" id="IPR042128">
    <property type="entry name" value="NuoE_dom"/>
</dbReference>
<evidence type="ECO:0000256" key="3">
    <source>
        <dbReference type="ARBA" id="ARBA00023014"/>
    </source>
</evidence>
<evidence type="ECO:0000313" key="4">
    <source>
        <dbReference type="EMBL" id="GAP40107.1"/>
    </source>
</evidence>
<keyword evidence="4" id="KW-0830">Ubiquinone</keyword>
<dbReference type="GO" id="GO:0051536">
    <property type="term" value="F:iron-sulfur cluster binding"/>
    <property type="evidence" value="ECO:0007669"/>
    <property type="project" value="UniProtKB-KW"/>
</dbReference>
<dbReference type="STRING" id="1678840.ATC1_1373"/>
<dbReference type="OrthoDB" id="9807941at2"/>
<evidence type="ECO:0000313" key="5">
    <source>
        <dbReference type="Proteomes" id="UP000053370"/>
    </source>
</evidence>
<organism evidence="4">
    <name type="scientific">Flexilinea flocculi</name>
    <dbReference type="NCBI Taxonomy" id="1678840"/>
    <lineage>
        <taxon>Bacteria</taxon>
        <taxon>Bacillati</taxon>
        <taxon>Chloroflexota</taxon>
        <taxon>Anaerolineae</taxon>
        <taxon>Anaerolineales</taxon>
        <taxon>Anaerolineaceae</taxon>
        <taxon>Flexilinea</taxon>
    </lineage>
</organism>
<dbReference type="InterPro" id="IPR041921">
    <property type="entry name" value="NuoE_N"/>
</dbReference>
<dbReference type="Pfam" id="PF01257">
    <property type="entry name" value="2Fe-2S_thioredx"/>
    <property type="match status" value="1"/>
</dbReference>
<protein>
    <submittedName>
        <fullName evidence="4">NADH:ubiquinone oxidoreductase 24 kD subunit</fullName>
    </submittedName>
</protein>
<evidence type="ECO:0000256" key="1">
    <source>
        <dbReference type="ARBA" id="ARBA00022723"/>
    </source>
</evidence>
<dbReference type="Proteomes" id="UP000053370">
    <property type="component" value="Unassembled WGS sequence"/>
</dbReference>